<reference evidence="3" key="1">
    <citation type="submission" date="2021-02" db="EMBL/GenBank/DDBJ databases">
        <authorList>
            <person name="Dougan E. K."/>
            <person name="Rhodes N."/>
            <person name="Thang M."/>
            <person name="Chan C."/>
        </authorList>
    </citation>
    <scope>NUCLEOTIDE SEQUENCE</scope>
</reference>
<dbReference type="PANTHER" id="PTHR10566">
    <property type="entry name" value="CHAPERONE-ACTIVITY OF BC1 COMPLEX CABC1 -RELATED"/>
    <property type="match status" value="1"/>
</dbReference>
<dbReference type="InterPro" id="IPR050154">
    <property type="entry name" value="UbiB_kinase"/>
</dbReference>
<dbReference type="PANTHER" id="PTHR10566:SF118">
    <property type="entry name" value="PROTEIN KINASE DOMAIN-CONTAINING PROTEIN"/>
    <property type="match status" value="1"/>
</dbReference>
<dbReference type="OrthoDB" id="952146at2759"/>
<keyword evidence="4" id="KW-1185">Reference proteome</keyword>
<comment type="similarity">
    <text evidence="1">Belongs to the protein kinase superfamily. ADCK protein kinase family.</text>
</comment>
<dbReference type="EMBL" id="CAJNJA010007328">
    <property type="protein sequence ID" value="CAE7223239.1"/>
    <property type="molecule type" value="Genomic_DNA"/>
</dbReference>
<accession>A0A812K446</accession>
<organism evidence="3 4">
    <name type="scientific">Symbiodinium necroappetens</name>
    <dbReference type="NCBI Taxonomy" id="1628268"/>
    <lineage>
        <taxon>Eukaryota</taxon>
        <taxon>Sar</taxon>
        <taxon>Alveolata</taxon>
        <taxon>Dinophyceae</taxon>
        <taxon>Suessiales</taxon>
        <taxon>Symbiodiniaceae</taxon>
        <taxon>Symbiodinium</taxon>
    </lineage>
</organism>
<name>A0A812K446_9DINO</name>
<dbReference type="Proteomes" id="UP000601435">
    <property type="component" value="Unassembled WGS sequence"/>
</dbReference>
<protein>
    <submittedName>
        <fullName evidence="3">Uncharacterized protein</fullName>
    </submittedName>
</protein>
<sequence length="271" mass="29545">MGPGGLGLKTNENFAIVKECFPYIARRLITDDSFRMREALRSYLYKGRSRIAVSRIDELATGFGNFTNLMKGSRTESAAAGGIQMEQNGQNGTHEQSNGQSNGRVREVDSATREIAEVVFSPDGNFLQDLLIEEGVAAIDALSRASLVRLLRTLGPLALPLALPLNFLLGGADDQQLLSREDKQSLLVLRRITELVDAGRRPAAETDEAADFGETVRSLQRLQPIAQGLLPSITPGAASFAGRFARQLARRVLLRLADDVERRANNALLVN</sequence>
<evidence type="ECO:0000256" key="1">
    <source>
        <dbReference type="ARBA" id="ARBA00009670"/>
    </source>
</evidence>
<proteinExistence type="inferred from homology"/>
<evidence type="ECO:0000256" key="2">
    <source>
        <dbReference type="SAM" id="MobiDB-lite"/>
    </source>
</evidence>
<comment type="caution">
    <text evidence="3">The sequence shown here is derived from an EMBL/GenBank/DDBJ whole genome shotgun (WGS) entry which is preliminary data.</text>
</comment>
<gene>
    <name evidence="3" type="ORF">SNEC2469_LOCUS2977</name>
</gene>
<feature type="compositionally biased region" description="Polar residues" evidence="2">
    <location>
        <begin position="86"/>
        <end position="103"/>
    </location>
</feature>
<feature type="region of interest" description="Disordered" evidence="2">
    <location>
        <begin position="86"/>
        <end position="107"/>
    </location>
</feature>
<evidence type="ECO:0000313" key="3">
    <source>
        <dbReference type="EMBL" id="CAE7223239.1"/>
    </source>
</evidence>
<evidence type="ECO:0000313" key="4">
    <source>
        <dbReference type="Proteomes" id="UP000601435"/>
    </source>
</evidence>
<dbReference type="AlphaFoldDB" id="A0A812K446"/>